<sequence length="33" mass="3580">MALATQPKLLPDRDSFGANNFKLNHGFAFGTLS</sequence>
<name>A0A087H2M2_ARAAL</name>
<dbReference type="EMBL" id="CM002872">
    <property type="protein sequence ID" value="KFK36374.1"/>
    <property type="molecule type" value="Genomic_DNA"/>
</dbReference>
<proteinExistence type="predicted"/>
<dbReference type="Proteomes" id="UP000029120">
    <property type="component" value="Chromosome 4"/>
</dbReference>
<evidence type="ECO:0000313" key="1">
    <source>
        <dbReference type="EMBL" id="KFK36374.1"/>
    </source>
</evidence>
<accession>A0A087H2M2</accession>
<gene>
    <name evidence="1" type="ordered locus">AALP_Aa4g115000</name>
</gene>
<reference evidence="2" key="1">
    <citation type="journal article" date="2015" name="Nat. Plants">
        <title>Genome expansion of Arabis alpina linked with retrotransposition and reduced symmetric DNA methylation.</title>
        <authorList>
            <person name="Willing E.M."/>
            <person name="Rawat V."/>
            <person name="Mandakova T."/>
            <person name="Maumus F."/>
            <person name="James G.V."/>
            <person name="Nordstroem K.J."/>
            <person name="Becker C."/>
            <person name="Warthmann N."/>
            <person name="Chica C."/>
            <person name="Szarzynska B."/>
            <person name="Zytnicki M."/>
            <person name="Albani M.C."/>
            <person name="Kiefer C."/>
            <person name="Bergonzi S."/>
            <person name="Castaings L."/>
            <person name="Mateos J.L."/>
            <person name="Berns M.C."/>
            <person name="Bujdoso N."/>
            <person name="Piofczyk T."/>
            <person name="de Lorenzo L."/>
            <person name="Barrero-Sicilia C."/>
            <person name="Mateos I."/>
            <person name="Piednoel M."/>
            <person name="Hagmann J."/>
            <person name="Chen-Min-Tao R."/>
            <person name="Iglesias-Fernandez R."/>
            <person name="Schuster S.C."/>
            <person name="Alonso-Blanco C."/>
            <person name="Roudier F."/>
            <person name="Carbonero P."/>
            <person name="Paz-Ares J."/>
            <person name="Davis S.J."/>
            <person name="Pecinka A."/>
            <person name="Quesneville H."/>
            <person name="Colot V."/>
            <person name="Lysak M.A."/>
            <person name="Weigel D."/>
            <person name="Coupland G."/>
            <person name="Schneeberger K."/>
        </authorList>
    </citation>
    <scope>NUCLEOTIDE SEQUENCE [LARGE SCALE GENOMIC DNA]</scope>
    <source>
        <strain evidence="2">cv. Pajares</strain>
    </source>
</reference>
<organism evidence="1 2">
    <name type="scientific">Arabis alpina</name>
    <name type="common">Alpine rock-cress</name>
    <dbReference type="NCBI Taxonomy" id="50452"/>
    <lineage>
        <taxon>Eukaryota</taxon>
        <taxon>Viridiplantae</taxon>
        <taxon>Streptophyta</taxon>
        <taxon>Embryophyta</taxon>
        <taxon>Tracheophyta</taxon>
        <taxon>Spermatophyta</taxon>
        <taxon>Magnoliopsida</taxon>
        <taxon>eudicotyledons</taxon>
        <taxon>Gunneridae</taxon>
        <taxon>Pentapetalae</taxon>
        <taxon>rosids</taxon>
        <taxon>malvids</taxon>
        <taxon>Brassicales</taxon>
        <taxon>Brassicaceae</taxon>
        <taxon>Arabideae</taxon>
        <taxon>Arabis</taxon>
    </lineage>
</organism>
<keyword evidence="2" id="KW-1185">Reference proteome</keyword>
<protein>
    <submittedName>
        <fullName evidence="1">Uncharacterized protein</fullName>
    </submittedName>
</protein>
<evidence type="ECO:0000313" key="2">
    <source>
        <dbReference type="Proteomes" id="UP000029120"/>
    </source>
</evidence>
<dbReference type="Gramene" id="KFK36374">
    <property type="protein sequence ID" value="KFK36374"/>
    <property type="gene ID" value="AALP_AA4G115000"/>
</dbReference>
<dbReference type="AlphaFoldDB" id="A0A087H2M2"/>